<keyword evidence="4" id="KW-0723">Serine/threonine-protein kinase</keyword>
<dbReference type="InterPro" id="IPR045269">
    <property type="entry name" value="Atg1-like"/>
</dbReference>
<dbReference type="InterPro" id="IPR000719">
    <property type="entry name" value="Prot_kinase_dom"/>
</dbReference>
<dbReference type="GO" id="GO:0010506">
    <property type="term" value="P:regulation of autophagy"/>
    <property type="evidence" value="ECO:0007669"/>
    <property type="project" value="InterPro"/>
</dbReference>
<evidence type="ECO:0000259" key="5">
    <source>
        <dbReference type="PROSITE" id="PS50011"/>
    </source>
</evidence>
<comment type="similarity">
    <text evidence="4">Belongs to the protein kinase superfamily.</text>
</comment>
<evidence type="ECO:0000313" key="7">
    <source>
        <dbReference type="Proteomes" id="UP000324800"/>
    </source>
</evidence>
<feature type="domain" description="Protein kinase" evidence="5">
    <location>
        <begin position="13"/>
        <end position="272"/>
    </location>
</feature>
<accession>A0A5J4UXK9</accession>
<keyword evidence="1 3" id="KW-0547">Nucleotide-binding</keyword>
<keyword evidence="2 3" id="KW-0067">ATP-binding</keyword>
<dbReference type="PROSITE" id="PS00108">
    <property type="entry name" value="PROTEIN_KINASE_ST"/>
    <property type="match status" value="1"/>
</dbReference>
<dbReference type="Gene3D" id="1.10.510.10">
    <property type="entry name" value="Transferase(Phosphotransferase) domain 1"/>
    <property type="match status" value="1"/>
</dbReference>
<dbReference type="AlphaFoldDB" id="A0A5J4UXK9"/>
<sequence length="283" mass="32055">MGKRTHLLVEQGFQVIRKIGKGGFGRVYQVCRPGTGVIAAKVMKEEDFDIKELRIGFQLTKGNTNPFVLKYHSAQMYGSLAVILMEFANMRNLDCLIESRQDLPIPVIRTIMRQLLEGLRLMHEKGIIHRDIKGQNILLHYPPGSGCIVLKIADFGLIKEQKQVQQSTMMTVAGTMPFMPPEMLMGTEDGNLKADTKVDVWSSGILLHQLITHEFPFKSLSQQAIIMFMVNRKLTRPEQLKDDLLWELLSKMLTFDRNDRISASDALKLPFFTGPQALAEITP</sequence>
<dbReference type="GO" id="GO:0005737">
    <property type="term" value="C:cytoplasm"/>
    <property type="evidence" value="ECO:0007669"/>
    <property type="project" value="TreeGrafter"/>
</dbReference>
<evidence type="ECO:0000256" key="3">
    <source>
        <dbReference type="PROSITE-ProRule" id="PRU10141"/>
    </source>
</evidence>
<dbReference type="PANTHER" id="PTHR24348">
    <property type="entry name" value="SERINE/THREONINE-PROTEIN KINASE UNC-51-RELATED"/>
    <property type="match status" value="1"/>
</dbReference>
<dbReference type="EMBL" id="SNRW01011538">
    <property type="protein sequence ID" value="KAA6375013.1"/>
    <property type="molecule type" value="Genomic_DNA"/>
</dbReference>
<evidence type="ECO:0000256" key="4">
    <source>
        <dbReference type="RuleBase" id="RU000304"/>
    </source>
</evidence>
<comment type="caution">
    <text evidence="6">The sequence shown here is derived from an EMBL/GenBank/DDBJ whole genome shotgun (WGS) entry which is preliminary data.</text>
</comment>
<dbReference type="SMART" id="SM00220">
    <property type="entry name" value="S_TKc"/>
    <property type="match status" value="1"/>
</dbReference>
<dbReference type="InterPro" id="IPR017441">
    <property type="entry name" value="Protein_kinase_ATP_BS"/>
</dbReference>
<keyword evidence="6" id="KW-0808">Transferase</keyword>
<dbReference type="PROSITE" id="PS50011">
    <property type="entry name" value="PROTEIN_KINASE_DOM"/>
    <property type="match status" value="1"/>
</dbReference>
<dbReference type="GO" id="GO:0005524">
    <property type="term" value="F:ATP binding"/>
    <property type="evidence" value="ECO:0007669"/>
    <property type="project" value="UniProtKB-UniRule"/>
</dbReference>
<feature type="non-terminal residue" evidence="6">
    <location>
        <position position="283"/>
    </location>
</feature>
<dbReference type="Pfam" id="PF00069">
    <property type="entry name" value="Pkinase"/>
    <property type="match status" value="1"/>
</dbReference>
<dbReference type="OrthoDB" id="6513151at2759"/>
<dbReference type="PROSITE" id="PS00107">
    <property type="entry name" value="PROTEIN_KINASE_ATP"/>
    <property type="match status" value="1"/>
</dbReference>
<dbReference type="InterPro" id="IPR008271">
    <property type="entry name" value="Ser/Thr_kinase_AS"/>
</dbReference>
<gene>
    <name evidence="6" type="ORF">EZS28_029460</name>
</gene>
<protein>
    <submittedName>
        <fullName evidence="6">Putative AGC family protein kinase</fullName>
    </submittedName>
</protein>
<name>A0A5J4UXK9_9EUKA</name>
<reference evidence="6 7" key="1">
    <citation type="submission" date="2019-03" db="EMBL/GenBank/DDBJ databases">
        <title>Single cell metagenomics reveals metabolic interactions within the superorganism composed of flagellate Streblomastix strix and complex community of Bacteroidetes bacteria on its surface.</title>
        <authorList>
            <person name="Treitli S.C."/>
            <person name="Kolisko M."/>
            <person name="Husnik F."/>
            <person name="Keeling P."/>
            <person name="Hampl V."/>
        </authorList>
    </citation>
    <scope>NUCLEOTIDE SEQUENCE [LARGE SCALE GENOMIC DNA]</scope>
    <source>
        <strain evidence="6">ST1C</strain>
    </source>
</reference>
<organism evidence="6 7">
    <name type="scientific">Streblomastix strix</name>
    <dbReference type="NCBI Taxonomy" id="222440"/>
    <lineage>
        <taxon>Eukaryota</taxon>
        <taxon>Metamonada</taxon>
        <taxon>Preaxostyla</taxon>
        <taxon>Oxymonadida</taxon>
        <taxon>Streblomastigidae</taxon>
        <taxon>Streblomastix</taxon>
    </lineage>
</organism>
<feature type="binding site" evidence="3">
    <location>
        <position position="41"/>
    </location>
    <ligand>
        <name>ATP</name>
        <dbReference type="ChEBI" id="CHEBI:30616"/>
    </ligand>
</feature>
<proteinExistence type="inferred from homology"/>
<dbReference type="InterPro" id="IPR011009">
    <property type="entry name" value="Kinase-like_dom_sf"/>
</dbReference>
<dbReference type="CDD" id="cd14014">
    <property type="entry name" value="STKc_PknB_like"/>
    <property type="match status" value="1"/>
</dbReference>
<evidence type="ECO:0000256" key="2">
    <source>
        <dbReference type="ARBA" id="ARBA00022840"/>
    </source>
</evidence>
<dbReference type="Proteomes" id="UP000324800">
    <property type="component" value="Unassembled WGS sequence"/>
</dbReference>
<keyword evidence="6" id="KW-0418">Kinase</keyword>
<dbReference type="SUPFAM" id="SSF56112">
    <property type="entry name" value="Protein kinase-like (PK-like)"/>
    <property type="match status" value="1"/>
</dbReference>
<evidence type="ECO:0000313" key="6">
    <source>
        <dbReference type="EMBL" id="KAA6375013.1"/>
    </source>
</evidence>
<evidence type="ECO:0000256" key="1">
    <source>
        <dbReference type="ARBA" id="ARBA00022741"/>
    </source>
</evidence>
<dbReference type="GO" id="GO:0004674">
    <property type="term" value="F:protein serine/threonine kinase activity"/>
    <property type="evidence" value="ECO:0007669"/>
    <property type="project" value="UniProtKB-KW"/>
</dbReference>